<dbReference type="AlphaFoldDB" id="A0A521CJ72"/>
<reference evidence="1 2" key="1">
    <citation type="submission" date="2017-05" db="EMBL/GenBank/DDBJ databases">
        <authorList>
            <person name="Varghese N."/>
            <person name="Submissions S."/>
        </authorList>
    </citation>
    <scope>NUCLEOTIDE SEQUENCE [LARGE SCALE GENOMIC DNA]</scope>
    <source>
        <strain evidence="1 2">DSM 21342</strain>
    </source>
</reference>
<organism evidence="1 2">
    <name type="scientific">Solitalea koreensis</name>
    <dbReference type="NCBI Taxonomy" id="543615"/>
    <lineage>
        <taxon>Bacteria</taxon>
        <taxon>Pseudomonadati</taxon>
        <taxon>Bacteroidota</taxon>
        <taxon>Sphingobacteriia</taxon>
        <taxon>Sphingobacteriales</taxon>
        <taxon>Sphingobacteriaceae</taxon>
        <taxon>Solitalea</taxon>
    </lineage>
</organism>
<keyword evidence="2" id="KW-1185">Reference proteome</keyword>
<dbReference type="Proteomes" id="UP000315971">
    <property type="component" value="Unassembled WGS sequence"/>
</dbReference>
<gene>
    <name evidence="1" type="ORF">SAMN06265350_104127</name>
</gene>
<name>A0A521CJ72_9SPHI</name>
<proteinExistence type="predicted"/>
<dbReference type="EMBL" id="FXSZ01000004">
    <property type="protein sequence ID" value="SMO59435.1"/>
    <property type="molecule type" value="Genomic_DNA"/>
</dbReference>
<protein>
    <submittedName>
        <fullName evidence="1">Uncharacterized protein</fullName>
    </submittedName>
</protein>
<evidence type="ECO:0000313" key="2">
    <source>
        <dbReference type="Proteomes" id="UP000315971"/>
    </source>
</evidence>
<evidence type="ECO:0000313" key="1">
    <source>
        <dbReference type="EMBL" id="SMO59435.1"/>
    </source>
</evidence>
<accession>A0A521CJ72</accession>
<sequence>MKTLILSPKTLSQFRTFAEVFFPDSSILKHEQQRRYKEIKSSLKATRR</sequence>